<sequence>MWCVIKRQTNPATPKTNLSVESRRNSRIFQKTKWRRPGRAFALVETVIEAGVDFIK</sequence>
<proteinExistence type="predicted"/>
<dbReference type="AlphaFoldDB" id="A0A0K2SYP8"/>
<dbReference type="EMBL" id="HACA01001005">
    <property type="protein sequence ID" value="CDW18366.1"/>
    <property type="molecule type" value="Transcribed_RNA"/>
</dbReference>
<accession>A0A0K2SYP8</accession>
<organism evidence="1">
    <name type="scientific">Lepeophtheirus salmonis</name>
    <name type="common">Salmon louse</name>
    <name type="synonym">Caligus salmonis</name>
    <dbReference type="NCBI Taxonomy" id="72036"/>
    <lineage>
        <taxon>Eukaryota</taxon>
        <taxon>Metazoa</taxon>
        <taxon>Ecdysozoa</taxon>
        <taxon>Arthropoda</taxon>
        <taxon>Crustacea</taxon>
        <taxon>Multicrustacea</taxon>
        <taxon>Hexanauplia</taxon>
        <taxon>Copepoda</taxon>
        <taxon>Siphonostomatoida</taxon>
        <taxon>Caligidae</taxon>
        <taxon>Lepeophtheirus</taxon>
    </lineage>
</organism>
<reference evidence="1" key="1">
    <citation type="submission" date="2014-05" db="EMBL/GenBank/DDBJ databases">
        <authorList>
            <person name="Chronopoulou M."/>
        </authorList>
    </citation>
    <scope>NUCLEOTIDE SEQUENCE</scope>
    <source>
        <tissue evidence="1">Whole organism</tissue>
    </source>
</reference>
<name>A0A0K2SYP8_LEPSM</name>
<protein>
    <submittedName>
        <fullName evidence="1">Uncharacterized protein</fullName>
    </submittedName>
</protein>
<evidence type="ECO:0000313" key="1">
    <source>
        <dbReference type="EMBL" id="CDW18366.1"/>
    </source>
</evidence>